<proteinExistence type="predicted"/>
<name>A0AAD9N4V7_9ANNE</name>
<gene>
    <name evidence="1" type="ORF">LSH36_237g01005</name>
</gene>
<accession>A0AAD9N4V7</accession>
<dbReference type="AlphaFoldDB" id="A0AAD9N4V7"/>
<evidence type="ECO:0000313" key="2">
    <source>
        <dbReference type="Proteomes" id="UP001208570"/>
    </source>
</evidence>
<reference evidence="1" key="1">
    <citation type="journal article" date="2023" name="Mol. Biol. Evol.">
        <title>Third-Generation Sequencing Reveals the Adaptive Role of the Epigenome in Three Deep-Sea Polychaetes.</title>
        <authorList>
            <person name="Perez M."/>
            <person name="Aroh O."/>
            <person name="Sun Y."/>
            <person name="Lan Y."/>
            <person name="Juniper S.K."/>
            <person name="Young C.R."/>
            <person name="Angers B."/>
            <person name="Qian P.Y."/>
        </authorList>
    </citation>
    <scope>NUCLEOTIDE SEQUENCE</scope>
    <source>
        <strain evidence="1">P08H-3</strain>
    </source>
</reference>
<evidence type="ECO:0000313" key="1">
    <source>
        <dbReference type="EMBL" id="KAK2155528.1"/>
    </source>
</evidence>
<protein>
    <submittedName>
        <fullName evidence="1">Uncharacterized protein</fullName>
    </submittedName>
</protein>
<dbReference type="Proteomes" id="UP001208570">
    <property type="component" value="Unassembled WGS sequence"/>
</dbReference>
<organism evidence="1 2">
    <name type="scientific">Paralvinella palmiformis</name>
    <dbReference type="NCBI Taxonomy" id="53620"/>
    <lineage>
        <taxon>Eukaryota</taxon>
        <taxon>Metazoa</taxon>
        <taxon>Spiralia</taxon>
        <taxon>Lophotrochozoa</taxon>
        <taxon>Annelida</taxon>
        <taxon>Polychaeta</taxon>
        <taxon>Sedentaria</taxon>
        <taxon>Canalipalpata</taxon>
        <taxon>Terebellida</taxon>
        <taxon>Terebelliformia</taxon>
        <taxon>Alvinellidae</taxon>
        <taxon>Paralvinella</taxon>
    </lineage>
</organism>
<dbReference type="EMBL" id="JAODUP010000237">
    <property type="protein sequence ID" value="KAK2155528.1"/>
    <property type="molecule type" value="Genomic_DNA"/>
</dbReference>
<sequence length="125" mass="14162">MTAKRLGCDVTMTMRDVTSVYVAVCTVYGRAVAVCLNEYEYLPFSNPVKTVGDQCTSHGECPRDLDCHNNKCTCTGKLIDMYCKKPYEVLLGDECGEVSLEIHGRLIRPSNLRREHYMTSLMNRK</sequence>
<comment type="caution">
    <text evidence="1">The sequence shown here is derived from an EMBL/GenBank/DDBJ whole genome shotgun (WGS) entry which is preliminary data.</text>
</comment>
<keyword evidence="2" id="KW-1185">Reference proteome</keyword>